<dbReference type="Gene3D" id="1.20.1560.10">
    <property type="entry name" value="ABC transporter type 1, transmembrane domain"/>
    <property type="match status" value="2"/>
</dbReference>
<dbReference type="GO" id="GO:0005524">
    <property type="term" value="F:ATP binding"/>
    <property type="evidence" value="ECO:0007669"/>
    <property type="project" value="UniProtKB-KW"/>
</dbReference>
<reference evidence="13 14" key="1">
    <citation type="submission" date="2018-06" db="EMBL/GenBank/DDBJ databases">
        <title>Draft genome sequence of Modestobacter versicolor CP153-2.</title>
        <authorList>
            <person name="Gundlapally S.R."/>
        </authorList>
    </citation>
    <scope>NUCLEOTIDE SEQUENCE [LARGE SCALE GENOMIC DNA]</scope>
    <source>
        <strain evidence="13 14">CP153-2</strain>
    </source>
</reference>
<dbReference type="FunFam" id="3.40.50.300:FF:000299">
    <property type="entry name" value="ABC transporter ATP-binding protein/permease"/>
    <property type="match status" value="2"/>
</dbReference>
<dbReference type="SUPFAM" id="SSF52540">
    <property type="entry name" value="P-loop containing nucleoside triphosphate hydrolases"/>
    <property type="match status" value="2"/>
</dbReference>
<keyword evidence="14" id="KW-1185">Reference proteome</keyword>
<evidence type="ECO:0000256" key="7">
    <source>
        <dbReference type="ARBA" id="ARBA00022989"/>
    </source>
</evidence>
<dbReference type="AlphaFoldDB" id="A0A323V9W3"/>
<dbReference type="RefSeq" id="WP_110552125.1">
    <property type="nucleotide sequence ID" value="NZ_QKNV01000084.1"/>
</dbReference>
<evidence type="ECO:0000256" key="2">
    <source>
        <dbReference type="ARBA" id="ARBA00022448"/>
    </source>
</evidence>
<keyword evidence="8 10" id="KW-0472">Membrane</keyword>
<sequence>GVVAAAAAAALAGALLPAGVPLLVRHVLDTLVADPGSDVRPWLGVLLAVAVAQYGVSWAGRYSSARLGFGIQHDVRTDLFAALTRLDGRGQDRLDTGQVVSRSVTDLAVLGGVLVFAPAVASGLVLFGLSLAVMLVLSPLLTLVTVSVAPALWWLSRRTARDLFPANWDASQRAGELVGHVDAAVAGVRVVKGFGQEERELDGLDRQARRLYASRLRAVRLQSRYGPALAAVPMLGQVGVLLLGGLLALDGQITLGTLLAFATYLFQLVAATQMLSEMLVVGPQARAGLERIGELLDAPAGVQDAEDAVDLPGGPLAVEFDDVSFGHGGRPVLAGFSLTIAPGETVAVVGASGSGKSTLVQLLGRWYSPDAGAVRVGGIDVRRLRSAGLRGSTGTVFEESVLFSDTVAANIAHAHPDADRTEVTAAATLAEADGFVTALPDGYDTVVGERGLTLSGGQRQRLAIARAVLGGPRLLVLDDATSAVDPRVEARIVGRLRDAPARTTLLIAHRRFTLQLADRVVVLAGGRVAAVGTLAELEATSPEFRRLFSPTDDDAQVSSHARTALAATTASAFRSPLMGGQAPPQGVGVSGSIAGAAVADPELLARVAALPPATGDPEISPDLARSPDPGFSLARLVRPVRRWLLVGLLLVGLDAAARLVLPALVRSGVDSGVTAGSSAVLLAVSAAGLALVLADWLVAAASERVSGRTGERLLYLLRVKTFAHLQRLGLDHYEREPAGRTMTRMTTDVDALSAFLRTGLSTLVVSVLTVLGVLLALVLLDASLALVVLAVLPLLLVATVVFRRTTVPLYAEARDRVSGLNATLQETVAGLRVVQADVREEHDRRRFTRQSAEHLASRLRAQRHMATYFPLVVLVSDVAAVVVLGLGASGLRDGTLTAGVLIAFFLYLDALLGPVQQLSQVFDGYQQASIGLTRLRELLRTATSTPQPAHPVPVGRLRGEISLEGVAFGYGGAHDVLAGLDLHVPAGQTVAIVGETGAGKSTVVKLVARFYDPARGTVRVDGHDVRTLDLGGYRRRLGLVPQEPYLGAGTVAEAIAYGRPEATPAEVEAAARAVGAHDALAALPAGYATQVGERGRNLSAGQRQLVALARAELVEPDVLLLDEATAALDLASEAVVARATAQLTRRRTTLVIAHRLSTAARADRVLVLDGGRVVEDGTHADLLAAGGSYAELWASYADRPIENAPRPSG</sequence>
<dbReference type="InterPro" id="IPR039421">
    <property type="entry name" value="Type_1_exporter"/>
</dbReference>
<dbReference type="Proteomes" id="UP000247602">
    <property type="component" value="Unassembled WGS sequence"/>
</dbReference>
<keyword evidence="3" id="KW-1003">Cell membrane</keyword>
<dbReference type="InterPro" id="IPR017871">
    <property type="entry name" value="ABC_transporter-like_CS"/>
</dbReference>
<evidence type="ECO:0000256" key="10">
    <source>
        <dbReference type="SAM" id="Phobius"/>
    </source>
</evidence>
<dbReference type="PANTHER" id="PTHR24221:SF629">
    <property type="entry name" value="MULTIDRUG EFFLUX ATP-BINDING_PERMEASE PROTEIN RV0194"/>
    <property type="match status" value="1"/>
</dbReference>
<feature type="domain" description="ABC transmembrane type-1" evidence="12">
    <location>
        <begin position="645"/>
        <end position="927"/>
    </location>
</feature>
<accession>A0A323V9W3</accession>
<dbReference type="GO" id="GO:0140359">
    <property type="term" value="F:ABC-type transporter activity"/>
    <property type="evidence" value="ECO:0007669"/>
    <property type="project" value="InterPro"/>
</dbReference>
<dbReference type="InterPro" id="IPR003439">
    <property type="entry name" value="ABC_transporter-like_ATP-bd"/>
</dbReference>
<feature type="transmembrane region" description="Helical" evidence="10">
    <location>
        <begin position="784"/>
        <end position="802"/>
    </location>
</feature>
<evidence type="ECO:0000256" key="6">
    <source>
        <dbReference type="ARBA" id="ARBA00022840"/>
    </source>
</evidence>
<keyword evidence="7 10" id="KW-1133">Transmembrane helix</keyword>
<feature type="transmembrane region" description="Helical" evidence="10">
    <location>
        <begin position="133"/>
        <end position="155"/>
    </location>
</feature>
<dbReference type="CDD" id="cd18543">
    <property type="entry name" value="ABC_6TM_Rv0194_D1_like"/>
    <property type="match status" value="1"/>
</dbReference>
<evidence type="ECO:0000313" key="14">
    <source>
        <dbReference type="Proteomes" id="UP000247602"/>
    </source>
</evidence>
<gene>
    <name evidence="13" type="ORF">DMO24_09870</name>
</gene>
<dbReference type="PROSITE" id="PS00211">
    <property type="entry name" value="ABC_TRANSPORTER_1"/>
    <property type="match status" value="1"/>
</dbReference>
<comment type="similarity">
    <text evidence="9">Belongs to the ABC transporter superfamily. Lipid exporter (TC 3.A.1.106) family.</text>
</comment>
<dbReference type="SUPFAM" id="SSF90123">
    <property type="entry name" value="ABC transporter transmembrane region"/>
    <property type="match status" value="2"/>
</dbReference>
<name>A0A323V9W3_9ACTN</name>
<dbReference type="InterPro" id="IPR011527">
    <property type="entry name" value="ABC1_TM_dom"/>
</dbReference>
<evidence type="ECO:0000256" key="5">
    <source>
        <dbReference type="ARBA" id="ARBA00022741"/>
    </source>
</evidence>
<dbReference type="InterPro" id="IPR036640">
    <property type="entry name" value="ABC1_TM_sf"/>
</dbReference>
<dbReference type="PROSITE" id="PS50929">
    <property type="entry name" value="ABC_TM1F"/>
    <property type="match status" value="2"/>
</dbReference>
<evidence type="ECO:0000256" key="4">
    <source>
        <dbReference type="ARBA" id="ARBA00022692"/>
    </source>
</evidence>
<keyword evidence="6 13" id="KW-0067">ATP-binding</keyword>
<dbReference type="CDD" id="cd18546">
    <property type="entry name" value="ABC_6TM_Rv0194_D2_like"/>
    <property type="match status" value="1"/>
</dbReference>
<dbReference type="Pfam" id="PF00664">
    <property type="entry name" value="ABC_membrane"/>
    <property type="match status" value="2"/>
</dbReference>
<dbReference type="PROSITE" id="PS50893">
    <property type="entry name" value="ABC_TRANSPORTER_2"/>
    <property type="match status" value="2"/>
</dbReference>
<feature type="domain" description="ABC transporter" evidence="11">
    <location>
        <begin position="318"/>
        <end position="550"/>
    </location>
</feature>
<dbReference type="OrthoDB" id="9806127at2"/>
<dbReference type="GO" id="GO:0034040">
    <property type="term" value="F:ATPase-coupled lipid transmembrane transporter activity"/>
    <property type="evidence" value="ECO:0007669"/>
    <property type="project" value="TreeGrafter"/>
</dbReference>
<feature type="transmembrane region" description="Helical" evidence="10">
    <location>
        <begin position="643"/>
        <end position="665"/>
    </location>
</feature>
<dbReference type="EMBL" id="QKNV01000084">
    <property type="protein sequence ID" value="PZA21505.1"/>
    <property type="molecule type" value="Genomic_DNA"/>
</dbReference>
<evidence type="ECO:0000256" key="9">
    <source>
        <dbReference type="ARBA" id="ARBA00061644"/>
    </source>
</evidence>
<organism evidence="13 14">
    <name type="scientific">Modestobacter versicolor</name>
    <dbReference type="NCBI Taxonomy" id="429133"/>
    <lineage>
        <taxon>Bacteria</taxon>
        <taxon>Bacillati</taxon>
        <taxon>Actinomycetota</taxon>
        <taxon>Actinomycetes</taxon>
        <taxon>Geodermatophilales</taxon>
        <taxon>Geodermatophilaceae</taxon>
        <taxon>Modestobacter</taxon>
    </lineage>
</organism>
<feature type="transmembrane region" description="Helical" evidence="10">
    <location>
        <begin position="107"/>
        <end position="127"/>
    </location>
</feature>
<feature type="transmembrane region" description="Helical" evidence="10">
    <location>
        <begin position="41"/>
        <end position="60"/>
    </location>
</feature>
<evidence type="ECO:0000259" key="12">
    <source>
        <dbReference type="PROSITE" id="PS50929"/>
    </source>
</evidence>
<feature type="domain" description="ABC transmembrane type-1" evidence="12">
    <location>
        <begin position="4"/>
        <end position="284"/>
    </location>
</feature>
<dbReference type="InterPro" id="IPR027417">
    <property type="entry name" value="P-loop_NTPase"/>
</dbReference>
<evidence type="ECO:0000256" key="8">
    <source>
        <dbReference type="ARBA" id="ARBA00023136"/>
    </source>
</evidence>
<dbReference type="GO" id="GO:0005886">
    <property type="term" value="C:plasma membrane"/>
    <property type="evidence" value="ECO:0007669"/>
    <property type="project" value="UniProtKB-SubCell"/>
</dbReference>
<feature type="transmembrane region" description="Helical" evidence="10">
    <location>
        <begin position="253"/>
        <end position="271"/>
    </location>
</feature>
<comment type="caution">
    <text evidence="13">The sequence shown here is derived from an EMBL/GenBank/DDBJ whole genome shotgun (WGS) entry which is preliminary data.</text>
</comment>
<keyword evidence="4 10" id="KW-0812">Transmembrane</keyword>
<feature type="transmembrane region" description="Helical" evidence="10">
    <location>
        <begin position="868"/>
        <end position="888"/>
    </location>
</feature>
<dbReference type="PANTHER" id="PTHR24221">
    <property type="entry name" value="ATP-BINDING CASSETTE SUB-FAMILY B"/>
    <property type="match status" value="1"/>
</dbReference>
<dbReference type="SMART" id="SM00382">
    <property type="entry name" value="AAA"/>
    <property type="match status" value="2"/>
</dbReference>
<dbReference type="Pfam" id="PF00005">
    <property type="entry name" value="ABC_tran"/>
    <property type="match status" value="2"/>
</dbReference>
<protein>
    <submittedName>
        <fullName evidence="13">ABC transporter ATP-binding protein</fullName>
    </submittedName>
</protein>
<evidence type="ECO:0000256" key="3">
    <source>
        <dbReference type="ARBA" id="ARBA00022475"/>
    </source>
</evidence>
<evidence type="ECO:0000259" key="11">
    <source>
        <dbReference type="PROSITE" id="PS50893"/>
    </source>
</evidence>
<feature type="transmembrane region" description="Helical" evidence="10">
    <location>
        <begin position="754"/>
        <end position="778"/>
    </location>
</feature>
<feature type="transmembrane region" description="Helical" evidence="10">
    <location>
        <begin position="225"/>
        <end position="247"/>
    </location>
</feature>
<keyword evidence="2" id="KW-0813">Transport</keyword>
<feature type="non-terminal residue" evidence="13">
    <location>
        <position position="1"/>
    </location>
</feature>
<feature type="transmembrane region" description="Helical" evidence="10">
    <location>
        <begin position="677"/>
        <end position="698"/>
    </location>
</feature>
<evidence type="ECO:0000256" key="1">
    <source>
        <dbReference type="ARBA" id="ARBA00004651"/>
    </source>
</evidence>
<dbReference type="InterPro" id="IPR003593">
    <property type="entry name" value="AAA+_ATPase"/>
</dbReference>
<evidence type="ECO:0000313" key="13">
    <source>
        <dbReference type="EMBL" id="PZA21505.1"/>
    </source>
</evidence>
<feature type="domain" description="ABC transporter" evidence="11">
    <location>
        <begin position="961"/>
        <end position="1195"/>
    </location>
</feature>
<dbReference type="GO" id="GO:0016887">
    <property type="term" value="F:ATP hydrolysis activity"/>
    <property type="evidence" value="ECO:0007669"/>
    <property type="project" value="InterPro"/>
</dbReference>
<dbReference type="Gene3D" id="3.40.50.300">
    <property type="entry name" value="P-loop containing nucleotide triphosphate hydrolases"/>
    <property type="match status" value="2"/>
</dbReference>
<comment type="subcellular location">
    <subcellularLocation>
        <location evidence="1">Cell membrane</location>
        <topology evidence="1">Multi-pass membrane protein</topology>
    </subcellularLocation>
</comment>
<proteinExistence type="inferred from homology"/>
<keyword evidence="5" id="KW-0547">Nucleotide-binding</keyword>